<dbReference type="GO" id="GO:0043565">
    <property type="term" value="F:sequence-specific DNA binding"/>
    <property type="evidence" value="ECO:0007669"/>
    <property type="project" value="InterPro"/>
</dbReference>
<dbReference type="AlphaFoldDB" id="A0A9W5VW81"/>
<dbReference type="SUPFAM" id="SSF46785">
    <property type="entry name" value="Winged helix' DNA-binding domain"/>
    <property type="match status" value="1"/>
</dbReference>
<name>A0A9W5VW81_9ACTO</name>
<dbReference type="Pfam" id="PF00392">
    <property type="entry name" value="GntR"/>
    <property type="match status" value="1"/>
</dbReference>
<protein>
    <recommendedName>
        <fullName evidence="4">HTH gntR-type domain-containing protein</fullName>
    </recommendedName>
</protein>
<evidence type="ECO:0000256" key="2">
    <source>
        <dbReference type="ARBA" id="ARBA00023125"/>
    </source>
</evidence>
<dbReference type="Proteomes" id="UP000014387">
    <property type="component" value="Unassembled WGS sequence"/>
</dbReference>
<dbReference type="PROSITE" id="PS50949">
    <property type="entry name" value="HTH_GNTR"/>
    <property type="match status" value="1"/>
</dbReference>
<dbReference type="GO" id="GO:0003700">
    <property type="term" value="F:DNA-binding transcription factor activity"/>
    <property type="evidence" value="ECO:0007669"/>
    <property type="project" value="InterPro"/>
</dbReference>
<dbReference type="PANTHER" id="PTHR43537">
    <property type="entry name" value="TRANSCRIPTIONAL REGULATOR, GNTR FAMILY"/>
    <property type="match status" value="1"/>
</dbReference>
<accession>A0A9W5VW81</accession>
<keyword evidence="3" id="KW-0804">Transcription</keyword>
<evidence type="ECO:0000256" key="1">
    <source>
        <dbReference type="ARBA" id="ARBA00023015"/>
    </source>
</evidence>
<dbReference type="OrthoDB" id="4084810at2"/>
<dbReference type="SMART" id="SM00895">
    <property type="entry name" value="FCD"/>
    <property type="match status" value="1"/>
</dbReference>
<dbReference type="InterPro" id="IPR011711">
    <property type="entry name" value="GntR_C"/>
</dbReference>
<comment type="caution">
    <text evidence="5">The sequence shown here is derived from an EMBL/GenBank/DDBJ whole genome shotgun (WGS) entry which is preliminary data.</text>
</comment>
<evidence type="ECO:0000256" key="3">
    <source>
        <dbReference type="ARBA" id="ARBA00023163"/>
    </source>
</evidence>
<gene>
    <name evidence="5" type="ORF">HMPREF9238_00411</name>
</gene>
<keyword evidence="2" id="KW-0238">DNA-binding</keyword>
<feature type="domain" description="HTH gntR-type" evidence="4">
    <location>
        <begin position="9"/>
        <end position="76"/>
    </location>
</feature>
<evidence type="ECO:0000259" key="4">
    <source>
        <dbReference type="PROSITE" id="PS50949"/>
    </source>
</evidence>
<dbReference type="CDD" id="cd07377">
    <property type="entry name" value="WHTH_GntR"/>
    <property type="match status" value="1"/>
</dbReference>
<evidence type="ECO:0000313" key="5">
    <source>
        <dbReference type="EMBL" id="EPD30663.1"/>
    </source>
</evidence>
<dbReference type="RefSeq" id="WP_016443775.1">
    <property type="nucleotide sequence ID" value="NZ_KE150266.1"/>
</dbReference>
<proteinExistence type="predicted"/>
<evidence type="ECO:0000313" key="6">
    <source>
        <dbReference type="Proteomes" id="UP000014387"/>
    </source>
</evidence>
<dbReference type="PANTHER" id="PTHR43537:SF24">
    <property type="entry name" value="GLUCONATE OPERON TRANSCRIPTIONAL REPRESSOR"/>
    <property type="match status" value="1"/>
</dbReference>
<dbReference type="InterPro" id="IPR036390">
    <property type="entry name" value="WH_DNA-bd_sf"/>
</dbReference>
<dbReference type="PRINTS" id="PR00033">
    <property type="entry name" value="HTHASNC"/>
</dbReference>
<dbReference type="EMBL" id="AGWN01000001">
    <property type="protein sequence ID" value="EPD30663.1"/>
    <property type="molecule type" value="Genomic_DNA"/>
</dbReference>
<keyword evidence="6" id="KW-1185">Reference proteome</keyword>
<dbReference type="Gene3D" id="1.10.10.10">
    <property type="entry name" value="Winged helix-like DNA-binding domain superfamily/Winged helix DNA-binding domain"/>
    <property type="match status" value="1"/>
</dbReference>
<dbReference type="InterPro" id="IPR000524">
    <property type="entry name" value="Tscrpt_reg_HTH_GntR"/>
</dbReference>
<organism evidence="5 6">
    <name type="scientific">Gleimia europaea ACS-120-V-Col10b</name>
    <dbReference type="NCBI Taxonomy" id="883069"/>
    <lineage>
        <taxon>Bacteria</taxon>
        <taxon>Bacillati</taxon>
        <taxon>Actinomycetota</taxon>
        <taxon>Actinomycetes</taxon>
        <taxon>Actinomycetales</taxon>
        <taxon>Actinomycetaceae</taxon>
        <taxon>Gleimia</taxon>
    </lineage>
</organism>
<dbReference type="SMART" id="SM00345">
    <property type="entry name" value="HTH_GNTR"/>
    <property type="match status" value="1"/>
</dbReference>
<dbReference type="InterPro" id="IPR036388">
    <property type="entry name" value="WH-like_DNA-bd_sf"/>
</dbReference>
<dbReference type="Gene3D" id="1.20.120.530">
    <property type="entry name" value="GntR ligand-binding domain-like"/>
    <property type="match status" value="1"/>
</dbReference>
<dbReference type="InterPro" id="IPR008920">
    <property type="entry name" value="TF_FadR/GntR_C"/>
</dbReference>
<reference evidence="5 6" key="1">
    <citation type="submission" date="2013-05" db="EMBL/GenBank/DDBJ databases">
        <title>The Genome Sequence of Actinomyces europaeus ACS-120-V-COL10B.</title>
        <authorList>
            <consortium name="The Broad Institute Genomics Platform"/>
            <person name="Earl A."/>
            <person name="Ward D."/>
            <person name="Feldgarden M."/>
            <person name="Gevers D."/>
            <person name="Saerens B."/>
            <person name="Vaneechoutte M."/>
            <person name="Walker B."/>
            <person name="Young S."/>
            <person name="Zeng Q."/>
            <person name="Gargeya S."/>
            <person name="Fitzgerald M."/>
            <person name="Haas B."/>
            <person name="Abouelleil A."/>
            <person name="Allen A.W."/>
            <person name="Alvarado L."/>
            <person name="Arachchi H.M."/>
            <person name="Berlin A.M."/>
            <person name="Chapman S.B."/>
            <person name="Gainer-Dewar J."/>
            <person name="Goldberg J."/>
            <person name="Griggs A."/>
            <person name="Gujja S."/>
            <person name="Hansen M."/>
            <person name="Howarth C."/>
            <person name="Imamovic A."/>
            <person name="Ireland A."/>
            <person name="Larimer J."/>
            <person name="McCowan C."/>
            <person name="Murphy C."/>
            <person name="Pearson M."/>
            <person name="Poon T.W."/>
            <person name="Priest M."/>
            <person name="Roberts A."/>
            <person name="Saif S."/>
            <person name="Shea T."/>
            <person name="Sisk P."/>
            <person name="Sykes S."/>
            <person name="Wortman J."/>
            <person name="Nusbaum C."/>
            <person name="Birren B."/>
        </authorList>
    </citation>
    <scope>NUCLEOTIDE SEQUENCE [LARGE SCALE GENOMIC DNA]</scope>
    <source>
        <strain evidence="5 6">ACS-120-V-Col10b</strain>
    </source>
</reference>
<sequence>MTEHAGGSISKSEKVYRTLRQGILSGRYSAGYRLVLDRIAREVGVSAVPVREAVRRLEAEGLVEFQRNVGAIVTGVDKKDYAVTMETMAVMEGYATALSIPYLTEEDLKEAHELNEQMRELLAGSFDPRKFTTLNNRFHRVLTQRCPNHRLFDLLEREWDRITIIRRSAFAFDPKYSTRSVNEHDEILKLIEEGSPSVDVELLVREHKMRTMRKYIATDHKPAY</sequence>
<dbReference type="SUPFAM" id="SSF48008">
    <property type="entry name" value="GntR ligand-binding domain-like"/>
    <property type="match status" value="1"/>
</dbReference>
<keyword evidence="1" id="KW-0805">Transcription regulation</keyword>
<dbReference type="Pfam" id="PF07729">
    <property type="entry name" value="FCD"/>
    <property type="match status" value="1"/>
</dbReference>
<dbReference type="InterPro" id="IPR000485">
    <property type="entry name" value="AsnC-type_HTH_dom"/>
</dbReference>